<dbReference type="EMBL" id="VCHE01000075">
    <property type="protein sequence ID" value="KAB2572574.1"/>
    <property type="molecule type" value="Genomic_DNA"/>
</dbReference>
<feature type="region of interest" description="Disordered" evidence="1">
    <location>
        <begin position="1"/>
        <end position="29"/>
    </location>
</feature>
<keyword evidence="4" id="KW-1185">Reference proteome</keyword>
<dbReference type="Pfam" id="PF22942">
    <property type="entry name" value="DUF7025"/>
    <property type="match status" value="1"/>
</dbReference>
<dbReference type="InterPro" id="IPR003959">
    <property type="entry name" value="ATPase_AAA_core"/>
</dbReference>
<evidence type="ECO:0000313" key="4">
    <source>
        <dbReference type="Proteomes" id="UP000325902"/>
    </source>
</evidence>
<accession>A0A5N5D5E7</accession>
<organism evidence="3 4">
    <name type="scientific">Lasiodiplodia theobromae</name>
    <dbReference type="NCBI Taxonomy" id="45133"/>
    <lineage>
        <taxon>Eukaryota</taxon>
        <taxon>Fungi</taxon>
        <taxon>Dikarya</taxon>
        <taxon>Ascomycota</taxon>
        <taxon>Pezizomycotina</taxon>
        <taxon>Dothideomycetes</taxon>
        <taxon>Dothideomycetes incertae sedis</taxon>
        <taxon>Botryosphaeriales</taxon>
        <taxon>Botryosphaeriaceae</taxon>
        <taxon>Lasiodiplodia</taxon>
    </lineage>
</organism>
<feature type="compositionally biased region" description="Basic and acidic residues" evidence="1">
    <location>
        <begin position="1"/>
        <end position="11"/>
    </location>
</feature>
<proteinExistence type="predicted"/>
<dbReference type="PANTHER" id="PTHR46411:SF3">
    <property type="entry name" value="AAA+ ATPASE DOMAIN-CONTAINING PROTEIN"/>
    <property type="match status" value="1"/>
</dbReference>
<dbReference type="AlphaFoldDB" id="A0A5N5D5E7"/>
<feature type="domain" description="AAA+ ATPase" evidence="2">
    <location>
        <begin position="696"/>
        <end position="823"/>
    </location>
</feature>
<evidence type="ECO:0000313" key="3">
    <source>
        <dbReference type="EMBL" id="KAB2572574.1"/>
    </source>
</evidence>
<dbReference type="OrthoDB" id="10042665at2759"/>
<dbReference type="Pfam" id="PF23232">
    <property type="entry name" value="AAA_lid_13"/>
    <property type="match status" value="1"/>
</dbReference>
<dbReference type="Gene3D" id="3.40.50.300">
    <property type="entry name" value="P-loop containing nucleotide triphosphate hydrolases"/>
    <property type="match status" value="1"/>
</dbReference>
<dbReference type="InterPro" id="IPR056599">
    <property type="entry name" value="AAA_lid_fung"/>
</dbReference>
<dbReference type="InterPro" id="IPR027417">
    <property type="entry name" value="P-loop_NTPase"/>
</dbReference>
<dbReference type="Proteomes" id="UP000325902">
    <property type="component" value="Unassembled WGS sequence"/>
</dbReference>
<reference evidence="3 4" key="1">
    <citation type="journal article" date="2019" name="Sci. Rep.">
        <title>A multi-omics analysis of the grapevine pathogen Lasiodiplodia theobromae reveals that temperature affects the expression of virulence- and pathogenicity-related genes.</title>
        <authorList>
            <person name="Felix C."/>
            <person name="Meneses R."/>
            <person name="Goncalves M.F.M."/>
            <person name="Tilleman L."/>
            <person name="Duarte A.S."/>
            <person name="Jorrin-Novo J.V."/>
            <person name="Van de Peer Y."/>
            <person name="Deforce D."/>
            <person name="Van Nieuwerburgh F."/>
            <person name="Esteves A.C."/>
            <person name="Alves A."/>
        </authorList>
    </citation>
    <scope>NUCLEOTIDE SEQUENCE [LARGE SCALE GENOMIC DNA]</scope>
    <source>
        <strain evidence="3 4">LA-SOL3</strain>
    </source>
</reference>
<dbReference type="PANTHER" id="PTHR46411">
    <property type="entry name" value="FAMILY ATPASE, PUTATIVE-RELATED"/>
    <property type="match status" value="1"/>
</dbReference>
<name>A0A5N5D5E7_9PEZI</name>
<sequence>MDLQSDTDKAEASPSLGNVPTQESTDMDAGQRAFEELCSRFIGNENIKEEDRNAVNDMRKLFQSLNDRLRNIENMMLPQGSTPPEPLRGPFPAPPVNNTNTATEVKPEVIPKIQKVAWDEFKGRDKNAPVFAIDVLIGPPKYWFQKNRASTELGIRPSSTAPSDLQQDDFKEMPDRIRINSGPLLKLLDNITGKVPSDQPRVYLQPYKSFLYYEDSIMTAMDELEVPLSAKPTSGQCAENTAVRKTSKAESESFTASRQSSIPSVWDSSDDGKGVEDLKCLIAFIKLGVKPFLPNFENGKIRFQQLWHLFKPGDNVFLNLDALTTQESMNSVDRDSRPVPRSQKTHTDRRGMYQVAWRILQIKGGRPVLRSRFGSLKGRYMRQFGGDYDEEKKAMTQVEYTPFHCSMYYLDFDGSAFIVRSDQFVINSFEGEQEITSLPFYPWRFTRDHAKLRERLIRRGREFVKYTEFRHRYHVGPTLQRTPDGYEVSMSPEYRTWPDRNVGYFEGEVIIDFKHAFKERPSFCLKSKHQLLETDPDEIKEDYNFVVWENRGNEIMAEDRPEKIDNDSAIEDLRTEDHMQSQPAFESGKLSVDILVGNVSEQSVPAPGDLPDDDLMLLPERVFGYNLKARSFQQLSIHNLKEIPQRLDGYDRLKLPGSVKQLVRGLVQSHAMKPNATSSTPEQEALDYDVVHGKGRGLILLLHGVPGVGKTSTAETVAESLRMPLWPIVCGDLGTNSSMVDRSLTEICGLADHWGCVLLLDEADVFLAQRNDRDLEQNALASVFLRQLEWFSGILILTTNRVGVIDDAFKSRIHMTLYYPPLDLEQTIEIWKMNLERAERIDELRTRGTDRPRMRIKREKILDYAKEQFKENRYGRGQWNGRQIRNAFQTASGLALHKASEKSEENGQPVAPVLTANHFKFVWGATLMFDEYLIQTKDADEAERAHLSGIRNDKFSNLPQWQTAKPNSRTTAAASVDQPLRHYQPSTQLPAQQPYNPAFDPSLAFRLNEMSPTPVVNERFQPQQHHAMTSTQPYIQPEGSQQHWSLNYQGREESRPVTYAPSYLPNPLPHQQQRSTQVYASEEPRKDPLLAYDDDSDD</sequence>
<evidence type="ECO:0000259" key="2">
    <source>
        <dbReference type="SMART" id="SM00382"/>
    </source>
</evidence>
<feature type="region of interest" description="Disordered" evidence="1">
    <location>
        <begin position="1050"/>
        <end position="1098"/>
    </location>
</feature>
<comment type="caution">
    <text evidence="3">The sequence shown here is derived from an EMBL/GenBank/DDBJ whole genome shotgun (WGS) entry which is preliminary data.</text>
</comment>
<dbReference type="GO" id="GO:0005524">
    <property type="term" value="F:ATP binding"/>
    <property type="evidence" value="ECO:0007669"/>
    <property type="project" value="InterPro"/>
</dbReference>
<protein>
    <recommendedName>
        <fullName evidence="2">AAA+ ATPase domain-containing protein</fullName>
    </recommendedName>
</protein>
<dbReference type="SMART" id="SM00382">
    <property type="entry name" value="AAA"/>
    <property type="match status" value="1"/>
</dbReference>
<evidence type="ECO:0000256" key="1">
    <source>
        <dbReference type="SAM" id="MobiDB-lite"/>
    </source>
</evidence>
<dbReference type="Pfam" id="PF00004">
    <property type="entry name" value="AAA"/>
    <property type="match status" value="1"/>
</dbReference>
<dbReference type="GO" id="GO:0016887">
    <property type="term" value="F:ATP hydrolysis activity"/>
    <property type="evidence" value="ECO:0007669"/>
    <property type="project" value="InterPro"/>
</dbReference>
<dbReference type="SUPFAM" id="SSF52540">
    <property type="entry name" value="P-loop containing nucleoside triphosphate hydrolases"/>
    <property type="match status" value="1"/>
</dbReference>
<dbReference type="InterPro" id="IPR003593">
    <property type="entry name" value="AAA+_ATPase"/>
</dbReference>
<feature type="compositionally biased region" description="Polar residues" evidence="1">
    <location>
        <begin position="15"/>
        <end position="24"/>
    </location>
</feature>
<gene>
    <name evidence="3" type="ORF">DBV05_g8736</name>
</gene>
<dbReference type="InterPro" id="IPR054289">
    <property type="entry name" value="DUF7025"/>
</dbReference>
<feature type="compositionally biased region" description="Polar residues" evidence="1">
    <location>
        <begin position="1069"/>
        <end position="1079"/>
    </location>
</feature>